<dbReference type="EMBL" id="CAXAJV020001299">
    <property type="protein sequence ID" value="CAL7948177.1"/>
    <property type="molecule type" value="Genomic_DNA"/>
</dbReference>
<name>A0ABP1P4Q3_XYLVO</name>
<dbReference type="Proteomes" id="UP001642520">
    <property type="component" value="Unassembled WGS sequence"/>
</dbReference>
<evidence type="ECO:0000313" key="2">
    <source>
        <dbReference type="EMBL" id="CAL7948177.1"/>
    </source>
</evidence>
<accession>A0ABP1P4Q3</accession>
<keyword evidence="3" id="KW-1185">Reference proteome</keyword>
<organism evidence="2 3">
    <name type="scientific">Xylocopa violacea</name>
    <name type="common">Violet carpenter bee</name>
    <name type="synonym">Apis violacea</name>
    <dbReference type="NCBI Taxonomy" id="135666"/>
    <lineage>
        <taxon>Eukaryota</taxon>
        <taxon>Metazoa</taxon>
        <taxon>Ecdysozoa</taxon>
        <taxon>Arthropoda</taxon>
        <taxon>Hexapoda</taxon>
        <taxon>Insecta</taxon>
        <taxon>Pterygota</taxon>
        <taxon>Neoptera</taxon>
        <taxon>Endopterygota</taxon>
        <taxon>Hymenoptera</taxon>
        <taxon>Apocrita</taxon>
        <taxon>Aculeata</taxon>
        <taxon>Apoidea</taxon>
        <taxon>Anthophila</taxon>
        <taxon>Apidae</taxon>
        <taxon>Xylocopa</taxon>
        <taxon>Xylocopa</taxon>
    </lineage>
</organism>
<comment type="caution">
    <text evidence="2">The sequence shown here is derived from an EMBL/GenBank/DDBJ whole genome shotgun (WGS) entry which is preliminary data.</text>
</comment>
<evidence type="ECO:0000313" key="3">
    <source>
        <dbReference type="Proteomes" id="UP001642520"/>
    </source>
</evidence>
<protein>
    <submittedName>
        <fullName evidence="2">Uncharacterized protein</fullName>
    </submittedName>
</protein>
<evidence type="ECO:0000256" key="1">
    <source>
        <dbReference type="SAM" id="MobiDB-lite"/>
    </source>
</evidence>
<feature type="region of interest" description="Disordered" evidence="1">
    <location>
        <begin position="1"/>
        <end position="22"/>
    </location>
</feature>
<gene>
    <name evidence="2" type="ORF">XYLVIOL_LOCUS8706</name>
</gene>
<proteinExistence type="predicted"/>
<sequence length="170" mass="19399">MQGLWFRDAPRPLKPSSPGFSGSKSYKAVQQGCLVIGVLAGDLLGDETNNKVYAVFRKINYQILLQITVFIKLKESKVFYRMQKVAHTKASRTNPTPCKIYHWQIVAGFRLEIARAASVSHPHESETRLDLPLHCVRRTDIQVCESIHTEQSYNSVIKVLEMSLKELFHK</sequence>
<reference evidence="2 3" key="1">
    <citation type="submission" date="2024-08" db="EMBL/GenBank/DDBJ databases">
        <authorList>
            <person name="Will J Nash"/>
            <person name="Angela Man"/>
            <person name="Seanna McTaggart"/>
            <person name="Kendall Baker"/>
            <person name="Tom Barker"/>
            <person name="Leah Catchpole"/>
            <person name="Alex Durrant"/>
            <person name="Karim Gharbi"/>
            <person name="Naomi Irish"/>
            <person name="Gemy Kaithakottil"/>
            <person name="Debby Ku"/>
            <person name="Aaliyah Providence"/>
            <person name="Felix Shaw"/>
            <person name="David Swarbreck"/>
            <person name="Chris Watkins"/>
            <person name="Ann M. McCartney"/>
            <person name="Giulio Formenti"/>
            <person name="Alice Mouton"/>
            <person name="Noel Vella"/>
            <person name="Bjorn M von Reumont"/>
            <person name="Adriana Vella"/>
            <person name="Wilfried Haerty"/>
        </authorList>
    </citation>
    <scope>NUCLEOTIDE SEQUENCE [LARGE SCALE GENOMIC DNA]</scope>
</reference>